<dbReference type="Proteomes" id="UP001472677">
    <property type="component" value="Unassembled WGS sequence"/>
</dbReference>
<protein>
    <submittedName>
        <fullName evidence="1">Uncharacterized protein</fullName>
    </submittedName>
</protein>
<dbReference type="EMBL" id="JBBPBM010001063">
    <property type="protein sequence ID" value="KAK8487735.1"/>
    <property type="molecule type" value="Genomic_DNA"/>
</dbReference>
<sequence length="138" mass="15177">MIIRPGPVVDFLLANQNARNPHSLDWRTVIDNKVCHPKNNDFYLCAHAGMIVVSSREWPLISRYRAAVRTQSPKLEMIDSLFKPSGMVDEVAPICYAHLAASQLGQFMKFEDASETSSSHGGVTAPGAIAVPQLSQIE</sequence>
<organism evidence="1 2">
    <name type="scientific">Hibiscus sabdariffa</name>
    <name type="common">roselle</name>
    <dbReference type="NCBI Taxonomy" id="183260"/>
    <lineage>
        <taxon>Eukaryota</taxon>
        <taxon>Viridiplantae</taxon>
        <taxon>Streptophyta</taxon>
        <taxon>Embryophyta</taxon>
        <taxon>Tracheophyta</taxon>
        <taxon>Spermatophyta</taxon>
        <taxon>Magnoliopsida</taxon>
        <taxon>eudicotyledons</taxon>
        <taxon>Gunneridae</taxon>
        <taxon>Pentapetalae</taxon>
        <taxon>rosids</taxon>
        <taxon>malvids</taxon>
        <taxon>Malvales</taxon>
        <taxon>Malvaceae</taxon>
        <taxon>Malvoideae</taxon>
        <taxon>Hibiscus</taxon>
    </lineage>
</organism>
<gene>
    <name evidence="1" type="ORF">V6N12_030614</name>
</gene>
<comment type="caution">
    <text evidence="1">The sequence shown here is derived from an EMBL/GenBank/DDBJ whole genome shotgun (WGS) entry which is preliminary data.</text>
</comment>
<evidence type="ECO:0000313" key="2">
    <source>
        <dbReference type="Proteomes" id="UP001472677"/>
    </source>
</evidence>
<name>A0ABR2A3Y1_9ROSI</name>
<dbReference type="InterPro" id="IPR036397">
    <property type="entry name" value="RNaseH_sf"/>
</dbReference>
<reference evidence="1 2" key="1">
    <citation type="journal article" date="2024" name="G3 (Bethesda)">
        <title>Genome assembly of Hibiscus sabdariffa L. provides insights into metabolisms of medicinal natural products.</title>
        <authorList>
            <person name="Kim T."/>
        </authorList>
    </citation>
    <scope>NUCLEOTIDE SEQUENCE [LARGE SCALE GENOMIC DNA]</scope>
    <source>
        <strain evidence="1">TK-2024</strain>
        <tissue evidence="1">Old leaves</tissue>
    </source>
</reference>
<dbReference type="Gene3D" id="3.30.420.10">
    <property type="entry name" value="Ribonuclease H-like superfamily/Ribonuclease H"/>
    <property type="match status" value="1"/>
</dbReference>
<accession>A0ABR2A3Y1</accession>
<dbReference type="PANTHER" id="PTHR22891">
    <property type="entry name" value="EUKARYOTIC TRANSLATION INITIATION FACTOR 2C"/>
    <property type="match status" value="1"/>
</dbReference>
<evidence type="ECO:0000313" key="1">
    <source>
        <dbReference type="EMBL" id="KAK8487735.1"/>
    </source>
</evidence>
<keyword evidence="2" id="KW-1185">Reference proteome</keyword>
<proteinExistence type="predicted"/>